<dbReference type="GeneTree" id="ENSGT00390000000867"/>
<dbReference type="Ensembl" id="ENSLLET00000050236.1">
    <property type="protein sequence ID" value="ENSLLEP00000048349.1"/>
    <property type="gene ID" value="ENSLLEG00000030491.1"/>
</dbReference>
<dbReference type="PANTHER" id="PTHR15889">
    <property type="entry name" value="MITOCHONDRIAL RIBOSOMAL PROTEIN L37"/>
    <property type="match status" value="1"/>
</dbReference>
<accession>A0A8C5WMA3</accession>
<evidence type="ECO:0000313" key="10">
    <source>
        <dbReference type="Proteomes" id="UP000694569"/>
    </source>
</evidence>
<reference evidence="9" key="2">
    <citation type="submission" date="2025-09" db="UniProtKB">
        <authorList>
            <consortium name="Ensembl"/>
        </authorList>
    </citation>
    <scope>IDENTIFICATION</scope>
</reference>
<evidence type="ECO:0000256" key="1">
    <source>
        <dbReference type="ARBA" id="ARBA00004173"/>
    </source>
</evidence>
<gene>
    <name evidence="9" type="primary">MRPL37</name>
</gene>
<evidence type="ECO:0000313" key="9">
    <source>
        <dbReference type="Ensembl" id="ENSLLEP00000048349.1"/>
    </source>
</evidence>
<dbReference type="GO" id="GO:1990904">
    <property type="term" value="C:ribonucleoprotein complex"/>
    <property type="evidence" value="ECO:0007669"/>
    <property type="project" value="UniProtKB-KW"/>
</dbReference>
<dbReference type="InterPro" id="IPR010793">
    <property type="entry name" value="Ribosomal_mL37/mL65"/>
</dbReference>
<dbReference type="GO" id="GO:0005840">
    <property type="term" value="C:ribosome"/>
    <property type="evidence" value="ECO:0007669"/>
    <property type="project" value="UniProtKB-KW"/>
</dbReference>
<dbReference type="AlphaFoldDB" id="A0A8C5WMA3"/>
<comment type="similarity">
    <text evidence="6">Belongs to the mitochondrion-specific ribosomal protein mL37 family.</text>
</comment>
<proteinExistence type="inferred from homology"/>
<keyword evidence="10" id="KW-1185">Reference proteome</keyword>
<sequence length="446" mass="50779">MPYRGFGRQSITGDVVHVELLASGRRPHQALRDSMAAPVTAKAVTCLRRTGVRWMSLHVTWGGRVIKPVRKEPPEIPGIERITYADRMYFVPWLARPKFPDFVRDWHDPRHYRSPPAEKMALYREEPSYVFNTNCRLLGGVTQALWLTKSKLIEGLPERILSITEDPAYHYPNDEELLHRVINQACIWNNKEDEPTREEYCPKLLQGLMHLCQVQNSKFQGLSERSIVENCRLATFWKRGSDTYHVRGINGFLMSAKHPLTPLATDSEIQATAPHMLESLYPLSPAIDLQEVNVYEERNDSGFRDGYPFPHPHTLFIMDPCSTKARFTPDQLRAKLIMLAHGSALAKAKQLYGGNTEVLESPVVVQGIATDGHCFQFMTFQLNTLNLAPDEGVKNLVWMDSDQLLYDTALRDPRKKRNVVLVPAGVCGLKPATFQKFWAMYVHGAV</sequence>
<name>A0A8C5WMA3_9ANUR</name>
<reference evidence="9" key="1">
    <citation type="submission" date="2025-08" db="UniProtKB">
        <authorList>
            <consortium name="Ensembl"/>
        </authorList>
    </citation>
    <scope>IDENTIFICATION</scope>
</reference>
<evidence type="ECO:0000256" key="3">
    <source>
        <dbReference type="ARBA" id="ARBA00022980"/>
    </source>
</evidence>
<keyword evidence="2" id="KW-0809">Transit peptide</keyword>
<dbReference type="PANTHER" id="PTHR15889:SF2">
    <property type="entry name" value="LARGE RIBOSOMAL SUBUNIT PROTEIN ML37"/>
    <property type="match status" value="1"/>
</dbReference>
<keyword evidence="3" id="KW-0689">Ribosomal protein</keyword>
<evidence type="ECO:0000256" key="7">
    <source>
        <dbReference type="ARBA" id="ARBA00039442"/>
    </source>
</evidence>
<dbReference type="Pfam" id="PF07147">
    <property type="entry name" value="PDCD9"/>
    <property type="match status" value="1"/>
</dbReference>
<dbReference type="InterPro" id="IPR052482">
    <property type="entry name" value="mtLSU_mL37"/>
</dbReference>
<organism evidence="9 10">
    <name type="scientific">Leptobrachium leishanense</name>
    <name type="common">Leishan spiny toad</name>
    <dbReference type="NCBI Taxonomy" id="445787"/>
    <lineage>
        <taxon>Eukaryota</taxon>
        <taxon>Metazoa</taxon>
        <taxon>Chordata</taxon>
        <taxon>Craniata</taxon>
        <taxon>Vertebrata</taxon>
        <taxon>Euteleostomi</taxon>
        <taxon>Amphibia</taxon>
        <taxon>Batrachia</taxon>
        <taxon>Anura</taxon>
        <taxon>Pelobatoidea</taxon>
        <taxon>Megophryidae</taxon>
        <taxon>Leptobrachium</taxon>
    </lineage>
</organism>
<protein>
    <recommendedName>
        <fullName evidence="7">Large ribosomal subunit protein mL37</fullName>
    </recommendedName>
    <alternativeName>
        <fullName evidence="8">39S ribosomal protein L37, mitochondrial</fullName>
    </alternativeName>
</protein>
<evidence type="ECO:0000256" key="6">
    <source>
        <dbReference type="ARBA" id="ARBA00037985"/>
    </source>
</evidence>
<dbReference type="OrthoDB" id="5835618at2759"/>
<keyword evidence="4" id="KW-0496">Mitochondrion</keyword>
<evidence type="ECO:0000256" key="2">
    <source>
        <dbReference type="ARBA" id="ARBA00022946"/>
    </source>
</evidence>
<evidence type="ECO:0000256" key="5">
    <source>
        <dbReference type="ARBA" id="ARBA00023274"/>
    </source>
</evidence>
<dbReference type="GO" id="GO:0003735">
    <property type="term" value="F:structural constituent of ribosome"/>
    <property type="evidence" value="ECO:0007669"/>
    <property type="project" value="InterPro"/>
</dbReference>
<comment type="subcellular location">
    <subcellularLocation>
        <location evidence="1">Mitochondrion</location>
    </subcellularLocation>
</comment>
<evidence type="ECO:0000256" key="8">
    <source>
        <dbReference type="ARBA" id="ARBA00041617"/>
    </source>
</evidence>
<keyword evidence="5" id="KW-0687">Ribonucleoprotein</keyword>
<evidence type="ECO:0000256" key="4">
    <source>
        <dbReference type="ARBA" id="ARBA00023128"/>
    </source>
</evidence>
<dbReference type="Proteomes" id="UP000694569">
    <property type="component" value="Unplaced"/>
</dbReference>
<dbReference type="GO" id="GO:0005739">
    <property type="term" value="C:mitochondrion"/>
    <property type="evidence" value="ECO:0007669"/>
    <property type="project" value="UniProtKB-SubCell"/>
</dbReference>
<dbReference type="GO" id="GO:0006412">
    <property type="term" value="P:translation"/>
    <property type="evidence" value="ECO:0007669"/>
    <property type="project" value="InterPro"/>
</dbReference>